<comment type="similarity">
    <text evidence="2">Belongs to the nucleobase:cation symporter-2 (NCS2) (TC 2.A.40) family.</text>
</comment>
<dbReference type="PANTHER" id="PTHR42810">
    <property type="entry name" value="PURINE PERMEASE C1399.01C-RELATED"/>
    <property type="match status" value="1"/>
</dbReference>
<evidence type="ECO:0000256" key="3">
    <source>
        <dbReference type="ARBA" id="ARBA00022448"/>
    </source>
</evidence>
<dbReference type="InterPro" id="IPR006042">
    <property type="entry name" value="Xan_ur_permease"/>
</dbReference>
<dbReference type="NCBIfam" id="TIGR00801">
    <property type="entry name" value="ncs2"/>
    <property type="match status" value="1"/>
</dbReference>
<evidence type="ECO:0000256" key="6">
    <source>
        <dbReference type="ARBA" id="ARBA00023136"/>
    </source>
</evidence>
<name>A0A1H3KNM9_9ACTN</name>
<dbReference type="GO" id="GO:0005886">
    <property type="term" value="C:plasma membrane"/>
    <property type="evidence" value="ECO:0007669"/>
    <property type="project" value="UniProtKB-ARBA"/>
</dbReference>
<feature type="transmembrane region" description="Helical" evidence="8">
    <location>
        <begin position="323"/>
        <end position="342"/>
    </location>
</feature>
<evidence type="ECO:0000256" key="2">
    <source>
        <dbReference type="ARBA" id="ARBA00008821"/>
    </source>
</evidence>
<keyword evidence="3" id="KW-0813">Transport</keyword>
<feature type="transmembrane region" description="Helical" evidence="8">
    <location>
        <begin position="166"/>
        <end position="185"/>
    </location>
</feature>
<dbReference type="AlphaFoldDB" id="A0A1H3KNM9"/>
<evidence type="ECO:0000313" key="10">
    <source>
        <dbReference type="Proteomes" id="UP000198921"/>
    </source>
</evidence>
<comment type="subcellular location">
    <subcellularLocation>
        <location evidence="1">Membrane</location>
        <topology evidence="1">Multi-pass membrane protein</topology>
    </subcellularLocation>
</comment>
<evidence type="ECO:0000256" key="4">
    <source>
        <dbReference type="ARBA" id="ARBA00022692"/>
    </source>
</evidence>
<dbReference type="PANTHER" id="PTHR42810:SF2">
    <property type="entry name" value="PURINE PERMEASE C1399.01C-RELATED"/>
    <property type="match status" value="1"/>
</dbReference>
<dbReference type="EMBL" id="FNOT01000008">
    <property type="protein sequence ID" value="SDY53659.1"/>
    <property type="molecule type" value="Genomic_DNA"/>
</dbReference>
<feature type="transmembrane region" description="Helical" evidence="8">
    <location>
        <begin position="192"/>
        <end position="212"/>
    </location>
</feature>
<feature type="transmembrane region" description="Helical" evidence="8">
    <location>
        <begin position="411"/>
        <end position="430"/>
    </location>
</feature>
<dbReference type="OrthoDB" id="9779092at2"/>
<feature type="transmembrane region" description="Helical" evidence="8">
    <location>
        <begin position="59"/>
        <end position="75"/>
    </location>
</feature>
<dbReference type="Proteomes" id="UP000198921">
    <property type="component" value="Unassembled WGS sequence"/>
</dbReference>
<reference evidence="10" key="1">
    <citation type="submission" date="2016-10" db="EMBL/GenBank/DDBJ databases">
        <authorList>
            <person name="Varghese N."/>
            <person name="Submissions S."/>
        </authorList>
    </citation>
    <scope>NUCLEOTIDE SEQUENCE [LARGE SCALE GENOMIC DNA]</scope>
    <source>
        <strain evidence="10">DSM 45422</strain>
    </source>
</reference>
<protein>
    <submittedName>
        <fullName evidence="9">Uracil-xanthine permease</fullName>
    </submittedName>
</protein>
<dbReference type="InterPro" id="IPR006043">
    <property type="entry name" value="NCS2"/>
</dbReference>
<evidence type="ECO:0000256" key="7">
    <source>
        <dbReference type="SAM" id="MobiDB-lite"/>
    </source>
</evidence>
<keyword evidence="6 8" id="KW-0472">Membrane</keyword>
<evidence type="ECO:0000313" key="9">
    <source>
        <dbReference type="EMBL" id="SDY53659.1"/>
    </source>
</evidence>
<dbReference type="RefSeq" id="WP_091158055.1">
    <property type="nucleotide sequence ID" value="NZ_FNOT01000008.1"/>
</dbReference>
<dbReference type="Pfam" id="PF00860">
    <property type="entry name" value="Xan_ur_permease"/>
    <property type="match status" value="1"/>
</dbReference>
<feature type="region of interest" description="Disordered" evidence="7">
    <location>
        <begin position="453"/>
        <end position="490"/>
    </location>
</feature>
<evidence type="ECO:0000256" key="1">
    <source>
        <dbReference type="ARBA" id="ARBA00004141"/>
    </source>
</evidence>
<organism evidence="9 10">
    <name type="scientific">Geodermatophilus africanus</name>
    <dbReference type="NCBI Taxonomy" id="1137993"/>
    <lineage>
        <taxon>Bacteria</taxon>
        <taxon>Bacillati</taxon>
        <taxon>Actinomycetota</taxon>
        <taxon>Actinomycetes</taxon>
        <taxon>Geodermatophilales</taxon>
        <taxon>Geodermatophilaceae</taxon>
        <taxon>Geodermatophilus</taxon>
    </lineage>
</organism>
<dbReference type="STRING" id="1137993.SAMN05660209_03074"/>
<feature type="transmembrane region" description="Helical" evidence="8">
    <location>
        <begin position="82"/>
        <end position="100"/>
    </location>
</feature>
<feature type="transmembrane region" description="Helical" evidence="8">
    <location>
        <begin position="248"/>
        <end position="269"/>
    </location>
</feature>
<evidence type="ECO:0000256" key="5">
    <source>
        <dbReference type="ARBA" id="ARBA00022989"/>
    </source>
</evidence>
<feature type="transmembrane region" description="Helical" evidence="8">
    <location>
        <begin position="139"/>
        <end position="160"/>
    </location>
</feature>
<sequence length="490" mass="50583">MAFGWKLYGDGKTPPLGEAVAPDERLSWPRTIGIGGQHVVAMFGATFVFPLIMGLDANLAIMMSGVATIIFLLIVKNRVPSYLGTSAAFVGGVAAIRANGGDSSDVVGALLVAGVVLALVGLLIHVAGLRAINKVLPPAVTGAVVMLIGFNLAPVAAAVYWPQDQWVALATMVFVIVASLALRGFLARISILLGLVFGYLLSVLLDVTAGQITSPDATGDVVTRERINFDSVAAADWFGFPEPTWPSFSLNFSLLVIPAVIALVAENVGHVKAVAEMTKRDLDPMMGRAVMADGVATVVATSVGGSPTTTYAENIGVMAATRVYSTAAYYVAAIVAILLGLVPKFGALINIVPGGVLGGITVVLYGMIGLLGAKIWKENRVDFANPINLVPLAAGIIIGIGPVNLQITEDFSLSGIALGSIVAVLGWHVARALAPAEMKGALLREGTHPAAGTTFGHVHGDEVSPDPSSVDEVGRPGATGSATPGETRRR</sequence>
<keyword evidence="10" id="KW-1185">Reference proteome</keyword>
<keyword evidence="4 8" id="KW-0812">Transmembrane</keyword>
<feature type="transmembrane region" description="Helical" evidence="8">
    <location>
        <begin position="383"/>
        <end position="405"/>
    </location>
</feature>
<keyword evidence="5 8" id="KW-1133">Transmembrane helix</keyword>
<feature type="transmembrane region" description="Helical" evidence="8">
    <location>
        <begin position="106"/>
        <end position="127"/>
    </location>
</feature>
<proteinExistence type="inferred from homology"/>
<gene>
    <name evidence="9" type="ORF">SAMN05660209_03074</name>
</gene>
<feature type="transmembrane region" description="Helical" evidence="8">
    <location>
        <begin position="348"/>
        <end position="371"/>
    </location>
</feature>
<accession>A0A1H3KNM9</accession>
<dbReference type="GO" id="GO:0042907">
    <property type="term" value="F:xanthine transmembrane transporter activity"/>
    <property type="evidence" value="ECO:0007669"/>
    <property type="project" value="TreeGrafter"/>
</dbReference>
<evidence type="ECO:0000256" key="8">
    <source>
        <dbReference type="SAM" id="Phobius"/>
    </source>
</evidence>